<sequence length="242" mass="27561">MDFYRELNNITDISEFIEKFVDPDSIDPKLGIHAENLRRNVERASVVRAKAARCSPEPTVVDLIPLSTMYSYFPKCTRVKRCSGCCNTPLLSCQPTKTEIVNYQVTRYSPTAHGIKSNGFDVIPVEQHLECKCDCRVKAKDCNAFQIYEDCQCHCPNTDAQDKCHELEHKEWDGNSCRCVCRHRETCTTGTYYDENQCKCLLLSTDADSDATFTTPTALADRRRFIVKAIPVEDDNSTIYEV</sequence>
<dbReference type="SMART" id="SM00141">
    <property type="entry name" value="PDGF"/>
    <property type="match status" value="1"/>
</dbReference>
<keyword evidence="4" id="KW-0732">Signal</keyword>
<evidence type="ECO:0000256" key="4">
    <source>
        <dbReference type="ARBA" id="ARBA00022729"/>
    </source>
</evidence>
<dbReference type="GO" id="GO:0005615">
    <property type="term" value="C:extracellular space"/>
    <property type="evidence" value="ECO:0007669"/>
    <property type="project" value="TreeGrafter"/>
</dbReference>
<keyword evidence="6" id="KW-0497">Mitogen</keyword>
<organism evidence="9 10">
    <name type="scientific">Stomoxys calcitrans</name>
    <name type="common">Stable fly</name>
    <name type="synonym">Conops calcitrans</name>
    <dbReference type="NCBI Taxonomy" id="35570"/>
    <lineage>
        <taxon>Eukaryota</taxon>
        <taxon>Metazoa</taxon>
        <taxon>Ecdysozoa</taxon>
        <taxon>Arthropoda</taxon>
        <taxon>Hexapoda</taxon>
        <taxon>Insecta</taxon>
        <taxon>Pterygota</taxon>
        <taxon>Neoptera</taxon>
        <taxon>Endopterygota</taxon>
        <taxon>Diptera</taxon>
        <taxon>Brachycera</taxon>
        <taxon>Muscomorpha</taxon>
        <taxon>Muscoidea</taxon>
        <taxon>Muscidae</taxon>
        <taxon>Stomoxys</taxon>
    </lineage>
</organism>
<dbReference type="OrthoDB" id="8878063at2759"/>
<dbReference type="Pfam" id="PF00341">
    <property type="entry name" value="PDGF"/>
    <property type="match status" value="1"/>
</dbReference>
<protein>
    <recommendedName>
        <fullName evidence="8">Platelet-derived growth factor (PDGF) family profile domain-containing protein</fullName>
    </recommendedName>
</protein>
<evidence type="ECO:0000256" key="1">
    <source>
        <dbReference type="ARBA" id="ARBA00004613"/>
    </source>
</evidence>
<dbReference type="Pfam" id="PF03128">
    <property type="entry name" value="CXCXC"/>
    <property type="match status" value="1"/>
</dbReference>
<dbReference type="InterPro" id="IPR004153">
    <property type="entry name" value="CXCXC_repeat"/>
</dbReference>
<evidence type="ECO:0000259" key="8">
    <source>
        <dbReference type="PROSITE" id="PS50278"/>
    </source>
</evidence>
<dbReference type="PANTHER" id="PTHR11633:SF1">
    <property type="entry name" value="LD28763P"/>
    <property type="match status" value="1"/>
</dbReference>
<evidence type="ECO:0000256" key="2">
    <source>
        <dbReference type="ARBA" id="ARBA00006686"/>
    </source>
</evidence>
<dbReference type="InterPro" id="IPR000072">
    <property type="entry name" value="PDGF/VEGF_dom"/>
</dbReference>
<evidence type="ECO:0000256" key="3">
    <source>
        <dbReference type="ARBA" id="ARBA00022525"/>
    </source>
</evidence>
<dbReference type="AlphaFoldDB" id="A0A1I8PDP6"/>
<gene>
    <name evidence="9" type="primary">106088750</name>
</gene>
<dbReference type="SUPFAM" id="SSF57501">
    <property type="entry name" value="Cystine-knot cytokines"/>
    <property type="match status" value="1"/>
</dbReference>
<keyword evidence="10" id="KW-1185">Reference proteome</keyword>
<dbReference type="EnsemblMetazoa" id="SCAU007154-RA">
    <property type="protein sequence ID" value="SCAU007154-PA"/>
    <property type="gene ID" value="SCAU007154"/>
</dbReference>
<dbReference type="Proteomes" id="UP000095300">
    <property type="component" value="Unassembled WGS sequence"/>
</dbReference>
<accession>A0A1I8PDP6</accession>
<name>A0A1I8PDP6_STOCA</name>
<evidence type="ECO:0000313" key="10">
    <source>
        <dbReference type="Proteomes" id="UP000095300"/>
    </source>
</evidence>
<proteinExistence type="inferred from homology"/>
<dbReference type="Gene3D" id="2.10.90.10">
    <property type="entry name" value="Cystine-knot cytokines"/>
    <property type="match status" value="1"/>
</dbReference>
<reference evidence="9" key="1">
    <citation type="submission" date="2020-05" db="UniProtKB">
        <authorList>
            <consortium name="EnsemblMetazoa"/>
        </authorList>
    </citation>
    <scope>IDENTIFICATION</scope>
    <source>
        <strain evidence="9">USDA</strain>
    </source>
</reference>
<dbReference type="STRING" id="35570.A0A1I8PDP6"/>
<comment type="similarity">
    <text evidence="2 7">Belongs to the PDGF/VEGF growth factor family.</text>
</comment>
<evidence type="ECO:0000256" key="5">
    <source>
        <dbReference type="ARBA" id="ARBA00023030"/>
    </source>
</evidence>
<dbReference type="GO" id="GO:0008083">
    <property type="term" value="F:growth factor activity"/>
    <property type="evidence" value="ECO:0007669"/>
    <property type="project" value="UniProtKB-KW"/>
</dbReference>
<dbReference type="GO" id="GO:0016020">
    <property type="term" value="C:membrane"/>
    <property type="evidence" value="ECO:0007669"/>
    <property type="project" value="InterPro"/>
</dbReference>
<dbReference type="InterPro" id="IPR029034">
    <property type="entry name" value="Cystine-knot_cytokine"/>
</dbReference>
<dbReference type="PANTHER" id="PTHR11633">
    <property type="entry name" value="PLATELET-DERIVED GROWTH FACTOR"/>
    <property type="match status" value="1"/>
</dbReference>
<dbReference type="GO" id="GO:0008284">
    <property type="term" value="P:positive regulation of cell population proliferation"/>
    <property type="evidence" value="ECO:0007669"/>
    <property type="project" value="TreeGrafter"/>
</dbReference>
<dbReference type="GO" id="GO:0051781">
    <property type="term" value="P:positive regulation of cell division"/>
    <property type="evidence" value="ECO:0007669"/>
    <property type="project" value="UniProtKB-KW"/>
</dbReference>
<keyword evidence="5 7" id="KW-0339">Growth factor</keyword>
<keyword evidence="3" id="KW-0964">Secreted</keyword>
<evidence type="ECO:0000256" key="6">
    <source>
        <dbReference type="ARBA" id="ARBA00023246"/>
    </source>
</evidence>
<evidence type="ECO:0000313" key="9">
    <source>
        <dbReference type="EnsemblMetazoa" id="SCAU007154-PA"/>
    </source>
</evidence>
<dbReference type="VEuPathDB" id="VectorBase:SCAU007154"/>
<comment type="subcellular location">
    <subcellularLocation>
        <location evidence="1">Secreted</location>
    </subcellularLocation>
</comment>
<evidence type="ECO:0000256" key="7">
    <source>
        <dbReference type="RuleBase" id="RU003818"/>
    </source>
</evidence>
<dbReference type="PROSITE" id="PS50278">
    <property type="entry name" value="PDGF_2"/>
    <property type="match status" value="1"/>
</dbReference>
<dbReference type="GO" id="GO:0070851">
    <property type="term" value="F:growth factor receptor binding"/>
    <property type="evidence" value="ECO:0007669"/>
    <property type="project" value="TreeGrafter"/>
</dbReference>
<feature type="domain" description="Platelet-derived growth factor (PDGF) family profile" evidence="8">
    <location>
        <begin position="39"/>
        <end position="138"/>
    </location>
</feature>